<dbReference type="InterPro" id="IPR050416">
    <property type="entry name" value="FAD-linked_Oxidoreductase"/>
</dbReference>
<keyword evidence="4" id="KW-0560">Oxidoreductase</keyword>
<name>A0A1R3R876_ASPC5</name>
<dbReference type="OMA" id="WSTCKVR"/>
<evidence type="ECO:0000313" key="7">
    <source>
        <dbReference type="Proteomes" id="UP000188318"/>
    </source>
</evidence>
<dbReference type="OrthoDB" id="2151789at2759"/>
<dbReference type="GO" id="GO:0016491">
    <property type="term" value="F:oxidoreductase activity"/>
    <property type="evidence" value="ECO:0007669"/>
    <property type="project" value="UniProtKB-KW"/>
</dbReference>
<evidence type="ECO:0000256" key="4">
    <source>
        <dbReference type="ARBA" id="ARBA00023002"/>
    </source>
</evidence>
<dbReference type="PROSITE" id="PS51387">
    <property type="entry name" value="FAD_PCMH"/>
    <property type="match status" value="1"/>
</dbReference>
<dbReference type="PANTHER" id="PTHR42973:SF4">
    <property type="entry name" value="FAD BINDING DOMAIN PROTEIN"/>
    <property type="match status" value="1"/>
</dbReference>
<protein>
    <recommendedName>
        <fullName evidence="5">FAD-binding PCMH-type domain-containing protein</fullName>
    </recommendedName>
</protein>
<dbReference type="Gene3D" id="3.30.465.10">
    <property type="match status" value="1"/>
</dbReference>
<dbReference type="Proteomes" id="UP000188318">
    <property type="component" value="Unassembled WGS sequence"/>
</dbReference>
<evidence type="ECO:0000256" key="3">
    <source>
        <dbReference type="ARBA" id="ARBA00022827"/>
    </source>
</evidence>
<dbReference type="EMBL" id="KV907515">
    <property type="protein sequence ID" value="OOF90668.1"/>
    <property type="molecule type" value="Genomic_DNA"/>
</dbReference>
<dbReference type="AlphaFoldDB" id="A0A1R3R876"/>
<evidence type="ECO:0000256" key="1">
    <source>
        <dbReference type="ARBA" id="ARBA00005466"/>
    </source>
</evidence>
<reference evidence="7" key="1">
    <citation type="journal article" date="2017" name="Genome Biol.">
        <title>Comparative genomics reveals high biological diversity and specific adaptations in the industrially and medically important fungal genus Aspergillus.</title>
        <authorList>
            <person name="de Vries R.P."/>
            <person name="Riley R."/>
            <person name="Wiebenga A."/>
            <person name="Aguilar-Osorio G."/>
            <person name="Amillis S."/>
            <person name="Uchima C.A."/>
            <person name="Anderluh G."/>
            <person name="Asadollahi M."/>
            <person name="Askin M."/>
            <person name="Barry K."/>
            <person name="Battaglia E."/>
            <person name="Bayram O."/>
            <person name="Benocci T."/>
            <person name="Braus-Stromeyer S.A."/>
            <person name="Caldana C."/>
            <person name="Canovas D."/>
            <person name="Cerqueira G.C."/>
            <person name="Chen F."/>
            <person name="Chen W."/>
            <person name="Choi C."/>
            <person name="Clum A."/>
            <person name="Dos Santos R.A."/>
            <person name="Damasio A.R."/>
            <person name="Diallinas G."/>
            <person name="Emri T."/>
            <person name="Fekete E."/>
            <person name="Flipphi M."/>
            <person name="Freyberg S."/>
            <person name="Gallo A."/>
            <person name="Gournas C."/>
            <person name="Habgood R."/>
            <person name="Hainaut M."/>
            <person name="Harispe M.L."/>
            <person name="Henrissat B."/>
            <person name="Hilden K.S."/>
            <person name="Hope R."/>
            <person name="Hossain A."/>
            <person name="Karabika E."/>
            <person name="Karaffa L."/>
            <person name="Karanyi Z."/>
            <person name="Krasevec N."/>
            <person name="Kuo A."/>
            <person name="Kusch H."/>
            <person name="LaButti K."/>
            <person name="Lagendijk E.L."/>
            <person name="Lapidus A."/>
            <person name="Levasseur A."/>
            <person name="Lindquist E."/>
            <person name="Lipzen A."/>
            <person name="Logrieco A.F."/>
            <person name="MacCabe A."/>
            <person name="Maekelae M.R."/>
            <person name="Malavazi I."/>
            <person name="Melin P."/>
            <person name="Meyer V."/>
            <person name="Mielnichuk N."/>
            <person name="Miskei M."/>
            <person name="Molnar A.P."/>
            <person name="Mule G."/>
            <person name="Ngan C.Y."/>
            <person name="Orejas M."/>
            <person name="Orosz E."/>
            <person name="Ouedraogo J.P."/>
            <person name="Overkamp K.M."/>
            <person name="Park H.-S."/>
            <person name="Perrone G."/>
            <person name="Piumi F."/>
            <person name="Punt P.J."/>
            <person name="Ram A.F."/>
            <person name="Ramon A."/>
            <person name="Rauscher S."/>
            <person name="Record E."/>
            <person name="Riano-Pachon D.M."/>
            <person name="Robert V."/>
            <person name="Roehrig J."/>
            <person name="Ruller R."/>
            <person name="Salamov A."/>
            <person name="Salih N.S."/>
            <person name="Samson R.A."/>
            <person name="Sandor E."/>
            <person name="Sanguinetti M."/>
            <person name="Schuetze T."/>
            <person name="Sepcic K."/>
            <person name="Shelest E."/>
            <person name="Sherlock G."/>
            <person name="Sophianopoulou V."/>
            <person name="Squina F.M."/>
            <person name="Sun H."/>
            <person name="Susca A."/>
            <person name="Todd R.B."/>
            <person name="Tsang A."/>
            <person name="Unkles S.E."/>
            <person name="van de Wiele N."/>
            <person name="van Rossen-Uffink D."/>
            <person name="Oliveira J.V."/>
            <person name="Vesth T.C."/>
            <person name="Visser J."/>
            <person name="Yu J.-H."/>
            <person name="Zhou M."/>
            <person name="Andersen M.R."/>
            <person name="Archer D.B."/>
            <person name="Baker S.E."/>
            <person name="Benoit I."/>
            <person name="Brakhage A.A."/>
            <person name="Braus G.H."/>
            <person name="Fischer R."/>
            <person name="Frisvad J.C."/>
            <person name="Goldman G.H."/>
            <person name="Houbraken J."/>
            <person name="Oakley B."/>
            <person name="Pocsi I."/>
            <person name="Scazzocchio C."/>
            <person name="Seiboth B."/>
            <person name="vanKuyk P.A."/>
            <person name="Wortman J."/>
            <person name="Dyer P.S."/>
            <person name="Grigoriev I.V."/>
        </authorList>
    </citation>
    <scope>NUCLEOTIDE SEQUENCE [LARGE SCALE GENOMIC DNA]</scope>
    <source>
        <strain evidence="7">ITEM 5010</strain>
    </source>
</reference>
<feature type="non-terminal residue" evidence="6">
    <location>
        <position position="491"/>
    </location>
</feature>
<keyword evidence="7" id="KW-1185">Reference proteome</keyword>
<proteinExistence type="inferred from homology"/>
<dbReference type="GO" id="GO:0071949">
    <property type="term" value="F:FAD binding"/>
    <property type="evidence" value="ECO:0007669"/>
    <property type="project" value="InterPro"/>
</dbReference>
<evidence type="ECO:0000259" key="5">
    <source>
        <dbReference type="PROSITE" id="PS51387"/>
    </source>
</evidence>
<sequence length="491" mass="53561">MGVWLMRKTSNPPLQVTDTSDSPLQVLHPLSQKLEAALPRRVLLLHHDAEYFRQSINTYFSGQARDVVQAAIVQPRTAGEVATAVRIIKEGYDQQSPSSHHDTDNVLFAVRGGGQAPAASSATARGGVLIDLTHLREVAVAEDRQSVTIGAGCVWVDVLRVLDPMNLGVVGGRSAPLGVAGFALGGGISFYTPQYGLACSNIIAYEVVLASGEIVTTTAISHPNLWTALKGGANNFGIITRFTMRCFPSTPIWTGSVIAPGFEITKALSAFHNSVQHQADDEADLFAAPPITCYTYIQAQSGFSRLWRFRSTHSVRTTTSAIEENVNRDIIGQRNSFATTTIHNDLPTILATREVFDEVMGSMRKMKGVFFTLFMQPLLPSWTAKGDPNILGIHDSTNTPLVIVSLSFTWASADDDSYVESVTRQIIEKIDAVAKANGTGHPYRYLNYCDKWQRPLEGYGEKNLQFLRKVGGEYDPDGLFQGGCIGGFKLY</sequence>
<comment type="similarity">
    <text evidence="1">Belongs to the oxygen-dependent FAD-linked oxidoreductase family.</text>
</comment>
<dbReference type="STRING" id="602072.A0A1R3R876"/>
<evidence type="ECO:0000256" key="2">
    <source>
        <dbReference type="ARBA" id="ARBA00022630"/>
    </source>
</evidence>
<dbReference type="InterPro" id="IPR006094">
    <property type="entry name" value="Oxid_FAD_bind_N"/>
</dbReference>
<accession>A0A1R3R876</accession>
<evidence type="ECO:0000313" key="6">
    <source>
        <dbReference type="EMBL" id="OOF90668.1"/>
    </source>
</evidence>
<dbReference type="SUPFAM" id="SSF56176">
    <property type="entry name" value="FAD-binding/transporter-associated domain-like"/>
    <property type="match status" value="1"/>
</dbReference>
<gene>
    <name evidence="6" type="ORF">ASPCADRAFT_156335</name>
</gene>
<dbReference type="InterPro" id="IPR036318">
    <property type="entry name" value="FAD-bd_PCMH-like_sf"/>
</dbReference>
<feature type="domain" description="FAD-binding PCMH-type" evidence="5">
    <location>
        <begin position="65"/>
        <end position="249"/>
    </location>
</feature>
<organism evidence="6 7">
    <name type="scientific">Aspergillus carbonarius (strain ITEM 5010)</name>
    <dbReference type="NCBI Taxonomy" id="602072"/>
    <lineage>
        <taxon>Eukaryota</taxon>
        <taxon>Fungi</taxon>
        <taxon>Dikarya</taxon>
        <taxon>Ascomycota</taxon>
        <taxon>Pezizomycotina</taxon>
        <taxon>Eurotiomycetes</taxon>
        <taxon>Eurotiomycetidae</taxon>
        <taxon>Eurotiales</taxon>
        <taxon>Aspergillaceae</taxon>
        <taxon>Aspergillus</taxon>
        <taxon>Aspergillus subgen. Circumdati</taxon>
    </lineage>
</organism>
<dbReference type="VEuPathDB" id="FungiDB:ASPCADRAFT_156335"/>
<keyword evidence="3" id="KW-0274">FAD</keyword>
<keyword evidence="2" id="KW-0285">Flavoprotein</keyword>
<dbReference type="InterPro" id="IPR016166">
    <property type="entry name" value="FAD-bd_PCMH"/>
</dbReference>
<dbReference type="InterPro" id="IPR016169">
    <property type="entry name" value="FAD-bd_PCMH_sub2"/>
</dbReference>
<dbReference type="PANTHER" id="PTHR42973">
    <property type="entry name" value="BINDING OXIDOREDUCTASE, PUTATIVE (AFU_ORTHOLOGUE AFUA_1G17690)-RELATED"/>
    <property type="match status" value="1"/>
</dbReference>
<dbReference type="Pfam" id="PF01565">
    <property type="entry name" value="FAD_binding_4"/>
    <property type="match status" value="1"/>
</dbReference>